<evidence type="ECO:0000313" key="3">
    <source>
        <dbReference type="EMBL" id="MDO1536381.1"/>
    </source>
</evidence>
<organism evidence="3 4">
    <name type="scientific">Variovorax ginsengisoli</name>
    <dbReference type="NCBI Taxonomy" id="363844"/>
    <lineage>
        <taxon>Bacteria</taxon>
        <taxon>Pseudomonadati</taxon>
        <taxon>Pseudomonadota</taxon>
        <taxon>Betaproteobacteria</taxon>
        <taxon>Burkholderiales</taxon>
        <taxon>Comamonadaceae</taxon>
        <taxon>Variovorax</taxon>
    </lineage>
</organism>
<dbReference type="InterPro" id="IPR000380">
    <property type="entry name" value="Topo_IA"/>
</dbReference>
<reference evidence="3" key="1">
    <citation type="submission" date="2023-06" db="EMBL/GenBank/DDBJ databases">
        <authorList>
            <person name="Jiang Y."/>
            <person name="Liu Q."/>
        </authorList>
    </citation>
    <scope>NUCLEOTIDE SEQUENCE</scope>
    <source>
        <strain evidence="3">CGMCC 1.12090</strain>
    </source>
</reference>
<dbReference type="Gene3D" id="1.10.460.10">
    <property type="entry name" value="Topoisomerase I, domain 2"/>
    <property type="match status" value="1"/>
</dbReference>
<dbReference type="SUPFAM" id="SSF56712">
    <property type="entry name" value="Prokaryotic type I DNA topoisomerase"/>
    <property type="match status" value="1"/>
</dbReference>
<feature type="domain" description="Topo IA-type catalytic" evidence="2">
    <location>
        <begin position="1"/>
        <end position="151"/>
    </location>
</feature>
<keyword evidence="4" id="KW-1185">Reference proteome</keyword>
<dbReference type="PROSITE" id="PS52039">
    <property type="entry name" value="TOPO_IA_2"/>
    <property type="match status" value="1"/>
</dbReference>
<name>A0ABT8SBU4_9BURK</name>
<dbReference type="InterPro" id="IPR013825">
    <property type="entry name" value="Topo_IA_cen_sub2"/>
</dbReference>
<dbReference type="InterPro" id="IPR023405">
    <property type="entry name" value="Topo_IA_core_domain"/>
</dbReference>
<proteinExistence type="predicted"/>
<dbReference type="Pfam" id="PF01131">
    <property type="entry name" value="Topoisom_bac"/>
    <property type="match status" value="1"/>
</dbReference>
<dbReference type="EMBL" id="JAUKVY010000027">
    <property type="protein sequence ID" value="MDO1536381.1"/>
    <property type="molecule type" value="Genomic_DNA"/>
</dbReference>
<dbReference type="Proteomes" id="UP001169027">
    <property type="component" value="Unassembled WGS sequence"/>
</dbReference>
<dbReference type="EC" id="5.6.2.-" evidence="3"/>
<evidence type="ECO:0000259" key="2">
    <source>
        <dbReference type="PROSITE" id="PS52039"/>
    </source>
</evidence>
<sequence>MSDPTDKFAGYQTGAVMYAVSAKIEAKRTSPPSPYTEDELMDDMLSAHKFGRNDREREMLKRVQGIGTSRTRGTIITNHLDRDLIRRVKKGKKHQLHITDFGSHLLSQLPDSLKSVSMTALWELALADVAEGRANSDLLKQKISEMVKRLLTEAFASRGVLPTGGTQR</sequence>
<dbReference type="InterPro" id="IPR013824">
    <property type="entry name" value="Topo_IA_cen_sub1"/>
</dbReference>
<dbReference type="PANTHER" id="PTHR11390">
    <property type="entry name" value="PROKARYOTIC DNA TOPOISOMERASE"/>
    <property type="match status" value="1"/>
</dbReference>
<dbReference type="PANTHER" id="PTHR11390:SF21">
    <property type="entry name" value="DNA TOPOISOMERASE 3-ALPHA"/>
    <property type="match status" value="1"/>
</dbReference>
<evidence type="ECO:0000313" key="4">
    <source>
        <dbReference type="Proteomes" id="UP001169027"/>
    </source>
</evidence>
<dbReference type="InterPro" id="IPR013497">
    <property type="entry name" value="Topo_IA_cen"/>
</dbReference>
<accession>A0ABT8SBU4</accession>
<evidence type="ECO:0000256" key="1">
    <source>
        <dbReference type="ARBA" id="ARBA00023235"/>
    </source>
</evidence>
<gene>
    <name evidence="3" type="ORF">Q2T77_29260</name>
</gene>
<protein>
    <submittedName>
        <fullName evidence="3">DNA topoisomerase</fullName>
        <ecNumber evidence="3">5.6.2.-</ecNumber>
    </submittedName>
</protein>
<dbReference type="RefSeq" id="WP_301814411.1">
    <property type="nucleotide sequence ID" value="NZ_JAUJZH010000027.1"/>
</dbReference>
<dbReference type="GO" id="GO:0016853">
    <property type="term" value="F:isomerase activity"/>
    <property type="evidence" value="ECO:0007669"/>
    <property type="project" value="UniProtKB-KW"/>
</dbReference>
<comment type="caution">
    <text evidence="3">The sequence shown here is derived from an EMBL/GenBank/DDBJ whole genome shotgun (WGS) entry which is preliminary data.</text>
</comment>
<dbReference type="Gene3D" id="2.70.20.10">
    <property type="entry name" value="Topoisomerase I, domain 3"/>
    <property type="match status" value="1"/>
</dbReference>
<keyword evidence="1 3" id="KW-0413">Isomerase</keyword>